<sequence length="111" mass="11825">MLHMVAEAMLGADRVAKITRNGPGTANSCRVAARGAPTQVISGGRSQWRNRSHGAYRCARKAAGGGVAYTRTHFSLLPTSGTSRARCATRAAPLRKSRRLAEFATKRSGLN</sequence>
<organism evidence="1 2">
    <name type="scientific">Pelagomonas calceolata</name>
    <dbReference type="NCBI Taxonomy" id="35677"/>
    <lineage>
        <taxon>Eukaryota</taxon>
        <taxon>Sar</taxon>
        <taxon>Stramenopiles</taxon>
        <taxon>Ochrophyta</taxon>
        <taxon>Pelagophyceae</taxon>
        <taxon>Pelagomonadales</taxon>
        <taxon>Pelagomonadaceae</taxon>
        <taxon>Pelagomonas</taxon>
    </lineage>
</organism>
<gene>
    <name evidence="1" type="ORF">PECAL_1P15480</name>
</gene>
<accession>A0A8J2S748</accession>
<evidence type="ECO:0000313" key="2">
    <source>
        <dbReference type="Proteomes" id="UP000789595"/>
    </source>
</evidence>
<name>A0A8J2S748_9STRA</name>
<keyword evidence="2" id="KW-1185">Reference proteome</keyword>
<feature type="non-terminal residue" evidence="1">
    <location>
        <position position="111"/>
    </location>
</feature>
<comment type="caution">
    <text evidence="1">The sequence shown here is derived from an EMBL/GenBank/DDBJ whole genome shotgun (WGS) entry which is preliminary data.</text>
</comment>
<proteinExistence type="predicted"/>
<dbReference type="EMBL" id="CAKKNE010000001">
    <property type="protein sequence ID" value="CAH0365135.1"/>
    <property type="molecule type" value="Genomic_DNA"/>
</dbReference>
<dbReference type="Proteomes" id="UP000789595">
    <property type="component" value="Unassembled WGS sequence"/>
</dbReference>
<dbReference type="AlphaFoldDB" id="A0A8J2S748"/>
<protein>
    <submittedName>
        <fullName evidence="1">Uncharacterized protein</fullName>
    </submittedName>
</protein>
<evidence type="ECO:0000313" key="1">
    <source>
        <dbReference type="EMBL" id="CAH0365135.1"/>
    </source>
</evidence>
<reference evidence="1" key="1">
    <citation type="submission" date="2021-11" db="EMBL/GenBank/DDBJ databases">
        <authorList>
            <consortium name="Genoscope - CEA"/>
            <person name="William W."/>
        </authorList>
    </citation>
    <scope>NUCLEOTIDE SEQUENCE</scope>
</reference>